<name>A0ABP1J6C8_9EUKA</name>
<organism evidence="2 3">
    <name type="scientific">Hexamita inflata</name>
    <dbReference type="NCBI Taxonomy" id="28002"/>
    <lineage>
        <taxon>Eukaryota</taxon>
        <taxon>Metamonada</taxon>
        <taxon>Diplomonadida</taxon>
        <taxon>Hexamitidae</taxon>
        <taxon>Hexamitinae</taxon>
        <taxon>Hexamita</taxon>
    </lineage>
</organism>
<comment type="caution">
    <text evidence="2">The sequence shown here is derived from an EMBL/GenBank/DDBJ whole genome shotgun (WGS) entry which is preliminary data.</text>
</comment>
<protein>
    <submittedName>
        <fullName evidence="2">Hypothetical_protein</fullName>
    </submittedName>
</protein>
<reference evidence="2 3" key="1">
    <citation type="submission" date="2024-07" db="EMBL/GenBank/DDBJ databases">
        <authorList>
            <person name="Akdeniz Z."/>
        </authorList>
    </citation>
    <scope>NUCLEOTIDE SEQUENCE [LARGE SCALE GENOMIC DNA]</scope>
</reference>
<sequence length="123" mass="14228">MYCWIVAAESCKLYICLKTRQNQQCQVEPHIRKYDAARNEKRDQMNPSSTLQTGRSSSATSALASDAGPNRSFVYSILQCSLHQKCKNKILRLRDRQAQSFMLQLLIQQNVKFRTLTINQNEE</sequence>
<evidence type="ECO:0000313" key="3">
    <source>
        <dbReference type="Proteomes" id="UP001642409"/>
    </source>
</evidence>
<accession>A0ABP1J6C8</accession>
<dbReference type="EMBL" id="CAXDID020000117">
    <property type="protein sequence ID" value="CAL6030659.1"/>
    <property type="molecule type" value="Genomic_DNA"/>
</dbReference>
<feature type="region of interest" description="Disordered" evidence="1">
    <location>
        <begin position="37"/>
        <end position="67"/>
    </location>
</feature>
<dbReference type="Proteomes" id="UP001642409">
    <property type="component" value="Unassembled WGS sequence"/>
</dbReference>
<feature type="compositionally biased region" description="Polar residues" evidence="1">
    <location>
        <begin position="45"/>
        <end position="55"/>
    </location>
</feature>
<evidence type="ECO:0000256" key="1">
    <source>
        <dbReference type="SAM" id="MobiDB-lite"/>
    </source>
</evidence>
<keyword evidence="3" id="KW-1185">Reference proteome</keyword>
<evidence type="ECO:0000313" key="2">
    <source>
        <dbReference type="EMBL" id="CAL6030659.1"/>
    </source>
</evidence>
<feature type="compositionally biased region" description="Low complexity" evidence="1">
    <location>
        <begin position="56"/>
        <end position="67"/>
    </location>
</feature>
<gene>
    <name evidence="2" type="ORF">HINF_LOCUS33536</name>
</gene>
<proteinExistence type="predicted"/>